<reference evidence="3" key="2">
    <citation type="submission" date="2023-04" db="EMBL/GenBank/DDBJ databases">
        <title>Genome dynamics across the evolutionary transition to endosymbiosis.</title>
        <authorList>
            <person name="Siozios S."/>
            <person name="Nadal-Jimenez P."/>
            <person name="Azagi T."/>
            <person name="Sprong H."/>
            <person name="Frost C.L."/>
            <person name="Parratt S.R."/>
            <person name="Taylor G."/>
            <person name="Brettell L."/>
            <person name="Lew K.C."/>
            <person name="Croft L."/>
            <person name="King K.C."/>
            <person name="Brockhurst M.A."/>
            <person name="Hypsa V."/>
            <person name="Novakova E."/>
            <person name="Darby A.C."/>
            <person name="Hurst G.D.D."/>
        </authorList>
    </citation>
    <scope>NUCLEOTIDE SEQUENCE</scope>
    <source>
        <strain evidence="3">ANv_CAN</strain>
    </source>
</reference>
<keyword evidence="1" id="KW-0175">Coiled coil</keyword>
<evidence type="ECO:0000313" key="2">
    <source>
        <dbReference type="EMBL" id="QBY44405.1"/>
    </source>
</evidence>
<evidence type="ECO:0000313" key="3">
    <source>
        <dbReference type="EMBL" id="WGM04664.1"/>
    </source>
</evidence>
<protein>
    <submittedName>
        <fullName evidence="3">DNA transfer protein</fullName>
    </submittedName>
</protein>
<sequence length="711" mass="74914">MAINDYSEEQLFTALRNADSAGDTNGAQRIAGLIQQRRSTQNQELNPITEAGKGLLQTGVNVANIIPEIADAFMSGASWAGNQLGIGDGTYTPTQRLALPDNLKPQDTYAKLGAEIAPYLIPGVGAERTAAALGSVANAGRLERGATKLADMVAENTVGALAQNSQRDNAQSLATDFGVGLAGSGLARAITPILGKAYNTLVQRTVSPASNDINTANDIVQLARSKAGRQSIATQAAKIDPDIAKAADVAGVDINALTPGMRSGSTGIAQTEGVLSSTPGIAQDAQMKAFDEIKSKLNKNLEELGAEAGTASEKSATIKGRVISNLDEMRDAEWKAWNDVRSTMPNQKMKMANANAVIQAENSAGVPLSPEMKQFVSAYKKGGITFDGMKAWRAKFADAAEKYSRRGEANAARRAGEVRQAITQDMQKMAQQGGFLEDWTKANELSKARITAQKDAEAIFGRDLSNDVLITKGVSALQSSSKKGLKDFHKIMKSVPKDEYEPTIASILQDAASQGVRGGKSEGAGISHIASILTPQNINVIRQYSPELGKLAESYGILAKAASKPLKSIEHTGRSVPALKTLNGELPKILQIVSDPLKNKAVGAIAGYAGGGLAGSILGSLASSVLYSGLANLASKRSGRYAIEKAIQEATKAVNAGASQTAIEAAERRFIKNKAVMKVLRDTLSSEEFQQMARLGFVATISGMTKSNNHE</sequence>
<dbReference type="GeneID" id="96877983"/>
<accession>A0A4P7KW17</accession>
<keyword evidence="5" id="KW-1185">Reference proteome</keyword>
<evidence type="ECO:0000313" key="5">
    <source>
        <dbReference type="Proteomes" id="UP001177592"/>
    </source>
</evidence>
<organism evidence="2 4">
    <name type="scientific">Arsenophonus nasoniae</name>
    <name type="common">son-killer infecting Nasonia vitripennis</name>
    <dbReference type="NCBI Taxonomy" id="638"/>
    <lineage>
        <taxon>Bacteria</taxon>
        <taxon>Pseudomonadati</taxon>
        <taxon>Pseudomonadota</taxon>
        <taxon>Gammaproteobacteria</taxon>
        <taxon>Enterobacterales</taxon>
        <taxon>Morganellaceae</taxon>
        <taxon>Arsenophonus</taxon>
    </lineage>
</organism>
<name>A0A4P7KW17_9GAMM</name>
<feature type="coiled-coil region" evidence="1">
    <location>
        <begin position="287"/>
        <end position="314"/>
    </location>
</feature>
<dbReference type="KEGG" id="ans:ArsFIN_29910"/>
<dbReference type="EMBL" id="CP123523">
    <property type="protein sequence ID" value="WGM04664.1"/>
    <property type="molecule type" value="Genomic_DNA"/>
</dbReference>
<dbReference type="RefSeq" id="WP_135677860.1">
    <property type="nucleotide sequence ID" value="NZ_CP038613.1"/>
</dbReference>
<reference evidence="2 4" key="1">
    <citation type="submission" date="2019-03" db="EMBL/GenBank/DDBJ databases">
        <title>Long-read sequencing reveals hyperdense prophage content in a complex bacterial symbiont genome.</title>
        <authorList>
            <person name="Frost C.L."/>
            <person name="Siozios S."/>
            <person name="Nadal-Jimenez P."/>
            <person name="Brockhurst M.A."/>
            <person name="King K.C."/>
            <person name="Darby A.C."/>
            <person name="Hurst G.D.D."/>
        </authorList>
    </citation>
    <scope>NUCLEOTIDE SEQUENCE [LARGE SCALE GENOMIC DNA]</scope>
    <source>
        <strain evidence="2 4">FIN</strain>
    </source>
</reference>
<gene>
    <name evidence="2" type="ORF">ArsFIN_29910</name>
    <name evidence="3" type="ORF">QE258_13765</name>
</gene>
<dbReference type="Proteomes" id="UP001177592">
    <property type="component" value="Chromosome"/>
</dbReference>
<evidence type="ECO:0000313" key="4">
    <source>
        <dbReference type="Proteomes" id="UP000295134"/>
    </source>
</evidence>
<dbReference type="EMBL" id="CP038613">
    <property type="protein sequence ID" value="QBY44405.1"/>
    <property type="molecule type" value="Genomic_DNA"/>
</dbReference>
<dbReference type="AlphaFoldDB" id="A0A4P7KW17"/>
<proteinExistence type="predicted"/>
<evidence type="ECO:0000256" key="1">
    <source>
        <dbReference type="SAM" id="Coils"/>
    </source>
</evidence>
<dbReference type="Proteomes" id="UP000295134">
    <property type="component" value="Chromosome"/>
</dbReference>